<dbReference type="EMBL" id="FOCX01000047">
    <property type="protein sequence ID" value="SEP22279.1"/>
    <property type="molecule type" value="Genomic_DNA"/>
</dbReference>
<evidence type="ECO:0000313" key="3">
    <source>
        <dbReference type="Proteomes" id="UP000198775"/>
    </source>
</evidence>
<evidence type="ECO:0000313" key="2">
    <source>
        <dbReference type="EMBL" id="SEP22279.1"/>
    </source>
</evidence>
<dbReference type="InterPro" id="IPR058452">
    <property type="entry name" value="DUF8139"/>
</dbReference>
<keyword evidence="3" id="KW-1185">Reference proteome</keyword>
<accession>A0A1H8W3R5</accession>
<dbReference type="OrthoDB" id="257139at2157"/>
<dbReference type="RefSeq" id="WP_092664438.1">
    <property type="nucleotide sequence ID" value="NZ_FOCX01000047.1"/>
</dbReference>
<evidence type="ECO:0000259" key="1">
    <source>
        <dbReference type="Pfam" id="PF26460"/>
    </source>
</evidence>
<dbReference type="AlphaFoldDB" id="A0A1H8W3R5"/>
<organism evidence="2 3">
    <name type="scientific">Halorientalis persicus</name>
    <dbReference type="NCBI Taxonomy" id="1367881"/>
    <lineage>
        <taxon>Archaea</taxon>
        <taxon>Methanobacteriati</taxon>
        <taxon>Methanobacteriota</taxon>
        <taxon>Stenosarchaea group</taxon>
        <taxon>Halobacteria</taxon>
        <taxon>Halobacteriales</taxon>
        <taxon>Haloarculaceae</taxon>
        <taxon>Halorientalis</taxon>
    </lineage>
</organism>
<proteinExistence type="predicted"/>
<feature type="domain" description="DUF8139" evidence="1">
    <location>
        <begin position="10"/>
        <end position="80"/>
    </location>
</feature>
<sequence>MEDVPQPADEPYSTGDEVMVYVAEGDPDARHHGKTGIVVDISQDALSTQTERELDSHSYKIEVDSQELDVWFRHRDLVPDAD</sequence>
<dbReference type="Pfam" id="PF26460">
    <property type="entry name" value="DUF8139"/>
    <property type="match status" value="1"/>
</dbReference>
<protein>
    <recommendedName>
        <fullName evidence="1">DUF8139 domain-containing protein</fullName>
    </recommendedName>
</protein>
<dbReference type="Proteomes" id="UP000198775">
    <property type="component" value="Unassembled WGS sequence"/>
</dbReference>
<gene>
    <name evidence="2" type="ORF">SAMN05216388_104714</name>
</gene>
<name>A0A1H8W3R5_9EURY</name>
<reference evidence="3" key="1">
    <citation type="submission" date="2016-10" db="EMBL/GenBank/DDBJ databases">
        <authorList>
            <person name="Varghese N."/>
            <person name="Submissions S."/>
        </authorList>
    </citation>
    <scope>NUCLEOTIDE SEQUENCE [LARGE SCALE GENOMIC DNA]</scope>
    <source>
        <strain evidence="3">IBRC-M 10043</strain>
    </source>
</reference>